<dbReference type="GO" id="GO:0008757">
    <property type="term" value="F:S-adenosylmethionine-dependent methyltransferase activity"/>
    <property type="evidence" value="ECO:0007669"/>
    <property type="project" value="InterPro"/>
</dbReference>
<reference evidence="3 4" key="1">
    <citation type="submission" date="2020-05" db="EMBL/GenBank/DDBJ databases">
        <title>Genome sequence of Kribbella sandramycini ATCC 39419.</title>
        <authorList>
            <person name="Maclea K.S."/>
            <person name="Fair J.L."/>
        </authorList>
    </citation>
    <scope>NUCLEOTIDE SEQUENCE [LARGE SCALE GENOMIC DNA]</scope>
    <source>
        <strain evidence="3 4">ATCC 39419</strain>
    </source>
</reference>
<evidence type="ECO:0000313" key="2">
    <source>
        <dbReference type="EMBL" id="MBB6565939.1"/>
    </source>
</evidence>
<dbReference type="Proteomes" id="UP000534306">
    <property type="component" value="Unassembled WGS sequence"/>
</dbReference>
<proteinExistence type="predicted"/>
<dbReference type="InterPro" id="IPR029063">
    <property type="entry name" value="SAM-dependent_MTases_sf"/>
</dbReference>
<dbReference type="GO" id="GO:0032259">
    <property type="term" value="P:methylation"/>
    <property type="evidence" value="ECO:0007669"/>
    <property type="project" value="UniProtKB-KW"/>
</dbReference>
<reference evidence="2 5" key="2">
    <citation type="submission" date="2020-08" db="EMBL/GenBank/DDBJ databases">
        <title>Sequencing the genomes of 1000 actinobacteria strains.</title>
        <authorList>
            <person name="Klenk H.-P."/>
        </authorList>
    </citation>
    <scope>NUCLEOTIDE SEQUENCE [LARGE SCALE GENOMIC DNA]</scope>
    <source>
        <strain evidence="2 5">DSM 15626</strain>
    </source>
</reference>
<gene>
    <name evidence="2" type="ORF">HNR71_001576</name>
    <name evidence="3" type="ORF">HPO96_32305</name>
</gene>
<dbReference type="SUPFAM" id="SSF53335">
    <property type="entry name" value="S-adenosyl-L-methionine-dependent methyltransferases"/>
    <property type="match status" value="1"/>
</dbReference>
<name>A0A7Y4P4B2_9ACTN</name>
<dbReference type="EMBL" id="JACHKF010000001">
    <property type="protein sequence ID" value="MBB6565939.1"/>
    <property type="molecule type" value="Genomic_DNA"/>
</dbReference>
<dbReference type="EMBL" id="JABJRC010000010">
    <property type="protein sequence ID" value="NOL44945.1"/>
    <property type="molecule type" value="Genomic_DNA"/>
</dbReference>
<dbReference type="RefSeq" id="WP_171678203.1">
    <property type="nucleotide sequence ID" value="NZ_BAAAGT010000001.1"/>
</dbReference>
<evidence type="ECO:0000313" key="5">
    <source>
        <dbReference type="Proteomes" id="UP000553957"/>
    </source>
</evidence>
<dbReference type="AlphaFoldDB" id="A0A7Y4P4B2"/>
<dbReference type="Pfam" id="PF08241">
    <property type="entry name" value="Methyltransf_11"/>
    <property type="match status" value="1"/>
</dbReference>
<dbReference type="Proteomes" id="UP000553957">
    <property type="component" value="Unassembled WGS sequence"/>
</dbReference>
<comment type="caution">
    <text evidence="3">The sequence shown here is derived from an EMBL/GenBank/DDBJ whole genome shotgun (WGS) entry which is preliminary data.</text>
</comment>
<organism evidence="3 4">
    <name type="scientific">Kribbella sandramycini</name>
    <dbReference type="NCBI Taxonomy" id="60450"/>
    <lineage>
        <taxon>Bacteria</taxon>
        <taxon>Bacillati</taxon>
        <taxon>Actinomycetota</taxon>
        <taxon>Actinomycetes</taxon>
        <taxon>Propionibacteriales</taxon>
        <taxon>Kribbellaceae</taxon>
        <taxon>Kribbella</taxon>
    </lineage>
</organism>
<keyword evidence="3" id="KW-0489">Methyltransferase</keyword>
<sequence>MDERVAANRVVWEQASAKHVREYDELLAQARDGELFPREVSLLAPVLADGPLVVHFQSGHGVDDTALVRAGARQVVGVDYSSVAATAAQRRAVDLGSPCRYLVAEVPGVPVRDGCADLVYTGKGALIWMRDLDAWARDAARVLRPGGSLFVYEAHPAVPLWSWDADEPRIRADRSYFADSHVNDSFPGNGAREWQWNLGQIVTAITQAGLRLDVLEEYAEPFWRPADGTAAAAWSGRLPNAYALLAHK</sequence>
<accession>A0A7Y4P4B2</accession>
<feature type="domain" description="Methyltransferase type 11" evidence="1">
    <location>
        <begin position="58"/>
        <end position="151"/>
    </location>
</feature>
<keyword evidence="4" id="KW-1185">Reference proteome</keyword>
<dbReference type="Gene3D" id="3.40.50.150">
    <property type="entry name" value="Vaccinia Virus protein VP39"/>
    <property type="match status" value="1"/>
</dbReference>
<evidence type="ECO:0000313" key="4">
    <source>
        <dbReference type="Proteomes" id="UP000534306"/>
    </source>
</evidence>
<evidence type="ECO:0000259" key="1">
    <source>
        <dbReference type="Pfam" id="PF08241"/>
    </source>
</evidence>
<protein>
    <submittedName>
        <fullName evidence="2 3">SAM-dependent methyltransferase</fullName>
    </submittedName>
</protein>
<evidence type="ECO:0000313" key="3">
    <source>
        <dbReference type="EMBL" id="NOL44945.1"/>
    </source>
</evidence>
<dbReference type="CDD" id="cd02440">
    <property type="entry name" value="AdoMet_MTases"/>
    <property type="match status" value="1"/>
</dbReference>
<keyword evidence="3" id="KW-0808">Transferase</keyword>
<dbReference type="InterPro" id="IPR013216">
    <property type="entry name" value="Methyltransf_11"/>
</dbReference>